<dbReference type="Proteomes" id="UP000255367">
    <property type="component" value="Unassembled WGS sequence"/>
</dbReference>
<comment type="subcellular location">
    <subcellularLocation>
        <location evidence="1">Cell membrane</location>
        <topology evidence="1">Multi-pass membrane protein</topology>
    </subcellularLocation>
</comment>
<evidence type="ECO:0000256" key="1">
    <source>
        <dbReference type="ARBA" id="ARBA00004651"/>
    </source>
</evidence>
<keyword evidence="9" id="KW-1185">Reference proteome</keyword>
<feature type="transmembrane region" description="Helical" evidence="6">
    <location>
        <begin position="164"/>
        <end position="183"/>
    </location>
</feature>
<feature type="transmembrane region" description="Helical" evidence="6">
    <location>
        <begin position="221"/>
        <end position="239"/>
    </location>
</feature>
<feature type="transmembrane region" description="Helical" evidence="6">
    <location>
        <begin position="47"/>
        <end position="64"/>
    </location>
</feature>
<keyword evidence="5 6" id="KW-0472">Membrane</keyword>
<sequence>MQIEKNTKVLITLMIASFLTPFSGSSLNLSMPDIGRAFQVGTSELSWVVEIFLMTCAIFTVPMGQLGNRIGKKKVFLMGTILFSVASFLIYFATSIHWLMILRAIQGIASAMLFSTGTAIVALVYPPARRGWAMGMVVSVVYVGLAIGPVVGGFLNYRFGWQSIFYFIGLLGTVATIMTILFIKEDWVNREQGHLGGMSLFLYATSLVAGLYGLSEVATTWWGKYLLGIGVFFTALFVIHEAKVAKPLLPVRIFLENKTFSFSSLAAMLNYSATFAVGFLMSLYLQMIMGYDSETAGWFLLVQSIVMAVLSPFMGTLSDRYGSAILASAGMGVIAVGLFVVWQAMNMTSVMVIIGGLIVMGIGFAMFSAPNNNAIMSAVPPAYFGMASSVISTVRLLGQVLSMAIVASILSRIDATSANSLEPAVLLANIQYALVVFMGFCIVGIVPSMIRNK</sequence>
<evidence type="ECO:0000256" key="4">
    <source>
        <dbReference type="ARBA" id="ARBA00022989"/>
    </source>
</evidence>
<reference evidence="8 9" key="1">
    <citation type="submission" date="2018-06" db="EMBL/GenBank/DDBJ databases">
        <authorList>
            <consortium name="Pathogen Informatics"/>
            <person name="Doyle S."/>
        </authorList>
    </citation>
    <scope>NUCLEOTIDE SEQUENCE [LARGE SCALE GENOMIC DNA]</scope>
    <source>
        <strain evidence="8 9">NCTC12020</strain>
    </source>
</reference>
<evidence type="ECO:0000256" key="6">
    <source>
        <dbReference type="SAM" id="Phobius"/>
    </source>
</evidence>
<feature type="transmembrane region" description="Helical" evidence="6">
    <location>
        <begin position="382"/>
        <end position="410"/>
    </location>
</feature>
<dbReference type="PROSITE" id="PS50850">
    <property type="entry name" value="MFS"/>
    <property type="match status" value="1"/>
</dbReference>
<feature type="transmembrane region" description="Helical" evidence="6">
    <location>
        <begin position="296"/>
        <end position="317"/>
    </location>
</feature>
<feature type="transmembrane region" description="Helical" evidence="6">
    <location>
        <begin position="260"/>
        <end position="284"/>
    </location>
</feature>
<protein>
    <submittedName>
        <fullName evidence="8">Antiseptic resistance protein</fullName>
    </submittedName>
</protein>
<dbReference type="Pfam" id="PF07690">
    <property type="entry name" value="MFS_1"/>
    <property type="match status" value="1"/>
</dbReference>
<feature type="domain" description="Major facilitator superfamily (MFS) profile" evidence="7">
    <location>
        <begin position="9"/>
        <end position="453"/>
    </location>
</feature>
<dbReference type="RefSeq" id="WP_115310744.1">
    <property type="nucleotide sequence ID" value="NZ_UHIO01000001.1"/>
</dbReference>
<keyword evidence="3 6" id="KW-0812">Transmembrane</keyword>
<organism evidence="8 9">
    <name type="scientific">Veillonella criceti</name>
    <dbReference type="NCBI Taxonomy" id="103891"/>
    <lineage>
        <taxon>Bacteria</taxon>
        <taxon>Bacillati</taxon>
        <taxon>Bacillota</taxon>
        <taxon>Negativicutes</taxon>
        <taxon>Veillonellales</taxon>
        <taxon>Veillonellaceae</taxon>
        <taxon>Veillonella</taxon>
    </lineage>
</organism>
<evidence type="ECO:0000313" key="8">
    <source>
        <dbReference type="EMBL" id="SUP44382.1"/>
    </source>
</evidence>
<dbReference type="Gene3D" id="1.20.1720.10">
    <property type="entry name" value="Multidrug resistance protein D"/>
    <property type="match status" value="1"/>
</dbReference>
<dbReference type="PRINTS" id="PR01036">
    <property type="entry name" value="TCRTETB"/>
</dbReference>
<accession>A0A380NLZ6</accession>
<dbReference type="PANTHER" id="PTHR42718:SF9">
    <property type="entry name" value="MAJOR FACILITATOR SUPERFAMILY MULTIDRUG TRANSPORTER MFSC"/>
    <property type="match status" value="1"/>
</dbReference>
<dbReference type="OrthoDB" id="102502at2"/>
<evidence type="ECO:0000313" key="9">
    <source>
        <dbReference type="Proteomes" id="UP000255367"/>
    </source>
</evidence>
<dbReference type="Gene3D" id="1.20.1250.20">
    <property type="entry name" value="MFS general substrate transporter like domains"/>
    <property type="match status" value="1"/>
</dbReference>
<dbReference type="PANTHER" id="PTHR42718">
    <property type="entry name" value="MAJOR FACILITATOR SUPERFAMILY MULTIDRUG TRANSPORTER MFSC"/>
    <property type="match status" value="1"/>
</dbReference>
<dbReference type="SUPFAM" id="SSF103473">
    <property type="entry name" value="MFS general substrate transporter"/>
    <property type="match status" value="1"/>
</dbReference>
<feature type="transmembrane region" description="Helical" evidence="6">
    <location>
        <begin position="76"/>
        <end position="98"/>
    </location>
</feature>
<evidence type="ECO:0000259" key="7">
    <source>
        <dbReference type="PROSITE" id="PS50850"/>
    </source>
</evidence>
<dbReference type="InterPro" id="IPR020846">
    <property type="entry name" value="MFS_dom"/>
</dbReference>
<feature type="transmembrane region" description="Helical" evidence="6">
    <location>
        <begin position="430"/>
        <end position="450"/>
    </location>
</feature>
<feature type="transmembrane region" description="Helical" evidence="6">
    <location>
        <begin position="350"/>
        <end position="370"/>
    </location>
</feature>
<gene>
    <name evidence="8" type="primary">qacA</name>
    <name evidence="8" type="ORF">NCTC12020_01633</name>
</gene>
<dbReference type="EMBL" id="UHIO01000001">
    <property type="protein sequence ID" value="SUP44382.1"/>
    <property type="molecule type" value="Genomic_DNA"/>
</dbReference>
<feature type="transmembrane region" description="Helical" evidence="6">
    <location>
        <begin position="195"/>
        <end position="215"/>
    </location>
</feature>
<feature type="transmembrane region" description="Helical" evidence="6">
    <location>
        <begin position="104"/>
        <end position="125"/>
    </location>
</feature>
<keyword evidence="2" id="KW-0813">Transport</keyword>
<evidence type="ECO:0000256" key="3">
    <source>
        <dbReference type="ARBA" id="ARBA00022692"/>
    </source>
</evidence>
<keyword evidence="4 6" id="KW-1133">Transmembrane helix</keyword>
<dbReference type="InterPro" id="IPR036259">
    <property type="entry name" value="MFS_trans_sf"/>
</dbReference>
<proteinExistence type="predicted"/>
<feature type="transmembrane region" description="Helical" evidence="6">
    <location>
        <begin position="132"/>
        <end position="152"/>
    </location>
</feature>
<name>A0A380NLZ6_9FIRM</name>
<dbReference type="GO" id="GO:0022857">
    <property type="term" value="F:transmembrane transporter activity"/>
    <property type="evidence" value="ECO:0007669"/>
    <property type="project" value="InterPro"/>
</dbReference>
<evidence type="ECO:0000256" key="2">
    <source>
        <dbReference type="ARBA" id="ARBA00022448"/>
    </source>
</evidence>
<feature type="transmembrane region" description="Helical" evidence="6">
    <location>
        <begin position="324"/>
        <end position="344"/>
    </location>
</feature>
<dbReference type="CDD" id="cd17321">
    <property type="entry name" value="MFS_MMR_MDR_like"/>
    <property type="match status" value="1"/>
</dbReference>
<dbReference type="GO" id="GO:0005886">
    <property type="term" value="C:plasma membrane"/>
    <property type="evidence" value="ECO:0007669"/>
    <property type="project" value="UniProtKB-SubCell"/>
</dbReference>
<dbReference type="InterPro" id="IPR011701">
    <property type="entry name" value="MFS"/>
</dbReference>
<dbReference type="AlphaFoldDB" id="A0A380NLZ6"/>
<evidence type="ECO:0000256" key="5">
    <source>
        <dbReference type="ARBA" id="ARBA00023136"/>
    </source>
</evidence>